<name>A0AAE1H0K5_9NEOP</name>
<keyword evidence="2" id="KW-0347">Helicase</keyword>
<dbReference type="Proteomes" id="UP001219518">
    <property type="component" value="Unassembled WGS sequence"/>
</dbReference>
<evidence type="ECO:0000256" key="1">
    <source>
        <dbReference type="SAM" id="MobiDB-lite"/>
    </source>
</evidence>
<feature type="compositionally biased region" description="Pro residues" evidence="1">
    <location>
        <begin position="147"/>
        <end position="167"/>
    </location>
</feature>
<keyword evidence="2" id="KW-0067">ATP-binding</keyword>
<feature type="region of interest" description="Disordered" evidence="1">
    <location>
        <begin position="184"/>
        <end position="225"/>
    </location>
</feature>
<reference evidence="2" key="2">
    <citation type="journal article" date="2023" name="BMC Genomics">
        <title>Pest status, molecular evolution, and epigenetic factors derived from the genome assembly of Frankliniella fusca, a thysanopteran phytovirus vector.</title>
        <authorList>
            <person name="Catto M.A."/>
            <person name="Labadie P.E."/>
            <person name="Jacobson A.L."/>
            <person name="Kennedy G.G."/>
            <person name="Srinivasan R."/>
            <person name="Hunt B.G."/>
        </authorList>
    </citation>
    <scope>NUCLEOTIDE SEQUENCE</scope>
    <source>
        <strain evidence="2">PL_HMW_Pooled</strain>
    </source>
</reference>
<evidence type="ECO:0000313" key="3">
    <source>
        <dbReference type="Proteomes" id="UP001219518"/>
    </source>
</evidence>
<comment type="caution">
    <text evidence="2">The sequence shown here is derived from an EMBL/GenBank/DDBJ whole genome shotgun (WGS) entry which is preliminary data.</text>
</comment>
<keyword evidence="2" id="KW-0547">Nucleotide-binding</keyword>
<reference evidence="2" key="1">
    <citation type="submission" date="2021-07" db="EMBL/GenBank/DDBJ databases">
        <authorList>
            <person name="Catto M.A."/>
            <person name="Jacobson A."/>
            <person name="Kennedy G."/>
            <person name="Labadie P."/>
            <person name="Hunt B.G."/>
            <person name="Srinivasan R."/>
        </authorList>
    </citation>
    <scope>NUCLEOTIDE SEQUENCE</scope>
    <source>
        <strain evidence="2">PL_HMW_Pooled</strain>
        <tissue evidence="2">Head</tissue>
    </source>
</reference>
<feature type="region of interest" description="Disordered" evidence="1">
    <location>
        <begin position="143"/>
        <end position="168"/>
    </location>
</feature>
<accession>A0AAE1H0K5</accession>
<organism evidence="2 3">
    <name type="scientific">Frankliniella fusca</name>
    <dbReference type="NCBI Taxonomy" id="407009"/>
    <lineage>
        <taxon>Eukaryota</taxon>
        <taxon>Metazoa</taxon>
        <taxon>Ecdysozoa</taxon>
        <taxon>Arthropoda</taxon>
        <taxon>Hexapoda</taxon>
        <taxon>Insecta</taxon>
        <taxon>Pterygota</taxon>
        <taxon>Neoptera</taxon>
        <taxon>Paraneoptera</taxon>
        <taxon>Thysanoptera</taxon>
        <taxon>Terebrantia</taxon>
        <taxon>Thripoidea</taxon>
        <taxon>Thripidae</taxon>
        <taxon>Frankliniella</taxon>
    </lineage>
</organism>
<gene>
    <name evidence="2" type="ORF">KUF71_022145</name>
</gene>
<dbReference type="AlphaFoldDB" id="A0AAE1H0K5"/>
<evidence type="ECO:0000313" key="2">
    <source>
        <dbReference type="EMBL" id="KAK3912557.1"/>
    </source>
</evidence>
<sequence length="225" mass="24072">MLRTVVLENRLNSLVHSAARKDHCNKTVDVYEDVATPEVTPQNHGKPMTCSYRFRSLRTATRRDGILRIRFKKFKVGTLVNASTCVGGYMQPSRAEPSAALPPAAAPSTFVLTLVLVGRSEAKALGVTVALVCPARPSHRCRRPQLHPIPRPSCPASTPPLRPPGPPGRLRSARAIMQEIGVIESEQGNQIGFRGPSEMERAAEGGAGMAGVDGRSPPAVADPDG</sequence>
<dbReference type="GO" id="GO:0004386">
    <property type="term" value="F:helicase activity"/>
    <property type="evidence" value="ECO:0007669"/>
    <property type="project" value="UniProtKB-KW"/>
</dbReference>
<keyword evidence="2" id="KW-0378">Hydrolase</keyword>
<protein>
    <submittedName>
        <fullName evidence="2">Helicase senataxin</fullName>
    </submittedName>
</protein>
<proteinExistence type="predicted"/>
<dbReference type="EMBL" id="JAHWGI010000295">
    <property type="protein sequence ID" value="KAK3912557.1"/>
    <property type="molecule type" value="Genomic_DNA"/>
</dbReference>
<keyword evidence="3" id="KW-1185">Reference proteome</keyword>